<keyword evidence="4" id="KW-1185">Reference proteome</keyword>
<dbReference type="PANTHER" id="PTHR48090:SF7">
    <property type="entry name" value="RFBJ PROTEIN"/>
    <property type="match status" value="1"/>
</dbReference>
<dbReference type="RefSeq" id="WP_394607146.1">
    <property type="nucleotide sequence ID" value="NZ_JBIHSN010000002.1"/>
</dbReference>
<dbReference type="InterPro" id="IPR029044">
    <property type="entry name" value="Nucleotide-diphossugar_trans"/>
</dbReference>
<evidence type="ECO:0000313" key="4">
    <source>
        <dbReference type="Proteomes" id="UP001607151"/>
    </source>
</evidence>
<evidence type="ECO:0000256" key="1">
    <source>
        <dbReference type="SAM" id="Phobius"/>
    </source>
</evidence>
<evidence type="ECO:0000313" key="3">
    <source>
        <dbReference type="EMBL" id="MFH0264226.1"/>
    </source>
</evidence>
<dbReference type="SUPFAM" id="SSF53448">
    <property type="entry name" value="Nucleotide-diphospho-sugar transferases"/>
    <property type="match status" value="1"/>
</dbReference>
<feature type="transmembrane region" description="Helical" evidence="1">
    <location>
        <begin position="274"/>
        <end position="296"/>
    </location>
</feature>
<dbReference type="EMBL" id="JBIHSN010000002">
    <property type="protein sequence ID" value="MFH0264226.1"/>
    <property type="molecule type" value="Genomic_DNA"/>
</dbReference>
<name>A0ABW7IRI6_9VIBR</name>
<comment type="caution">
    <text evidence="3">The sequence shown here is derived from an EMBL/GenBank/DDBJ whole genome shotgun (WGS) entry which is preliminary data.</text>
</comment>
<dbReference type="CDD" id="cd04179">
    <property type="entry name" value="DPM_DPG-synthase_like"/>
    <property type="match status" value="1"/>
</dbReference>
<dbReference type="Gene3D" id="3.90.550.10">
    <property type="entry name" value="Spore Coat Polysaccharide Biosynthesis Protein SpsA, Chain A"/>
    <property type="match status" value="1"/>
</dbReference>
<organism evidence="3 4">
    <name type="scientific">Vibrio rumoiensis</name>
    <dbReference type="NCBI Taxonomy" id="76258"/>
    <lineage>
        <taxon>Bacteria</taxon>
        <taxon>Pseudomonadati</taxon>
        <taxon>Pseudomonadota</taxon>
        <taxon>Gammaproteobacteria</taxon>
        <taxon>Vibrionales</taxon>
        <taxon>Vibrionaceae</taxon>
        <taxon>Vibrio</taxon>
    </lineage>
</organism>
<feature type="transmembrane region" description="Helical" evidence="1">
    <location>
        <begin position="248"/>
        <end position="268"/>
    </location>
</feature>
<dbReference type="PANTHER" id="PTHR48090">
    <property type="entry name" value="UNDECAPRENYL-PHOSPHATE 4-DEOXY-4-FORMAMIDO-L-ARABINOSE TRANSFERASE-RELATED"/>
    <property type="match status" value="1"/>
</dbReference>
<feature type="domain" description="Glycosyltransferase 2-like" evidence="2">
    <location>
        <begin position="5"/>
        <end position="166"/>
    </location>
</feature>
<keyword evidence="1" id="KW-0472">Membrane</keyword>
<accession>A0ABW7IRI6</accession>
<dbReference type="Proteomes" id="UP001607151">
    <property type="component" value="Unassembled WGS sequence"/>
</dbReference>
<protein>
    <submittedName>
        <fullName evidence="3">Glycosyltransferase family 2 protein</fullName>
    </submittedName>
</protein>
<gene>
    <name evidence="3" type="ORF">ACGRQ9_01540</name>
</gene>
<keyword evidence="1" id="KW-0812">Transmembrane</keyword>
<keyword evidence="1" id="KW-1133">Transmembrane helix</keyword>
<reference evidence="3 4" key="1">
    <citation type="submission" date="2024-10" db="EMBL/GenBank/DDBJ databases">
        <authorList>
            <person name="Yibar A."/>
            <person name="Saticioglu I.B."/>
            <person name="Duman M."/>
            <person name="Ajmi N."/>
            <person name="Gurler F."/>
            <person name="Ay H."/>
            <person name="Onuk E."/>
            <person name="Guler S."/>
            <person name="Romalde J.L."/>
        </authorList>
    </citation>
    <scope>NUCLEOTIDE SEQUENCE [LARGE SCALE GENOMIC DNA]</scope>
    <source>
        <strain evidence="3 4">14-MA-B</strain>
    </source>
</reference>
<sequence>MKVAVAIPCFKVKKHILQVINSIGEEVDVIIAVDDCCPENTGEYILEACNDPRLIVIKHEKNLGVGGAIKTAYKKSLELNVDIVVKVDGDGQMNPKLIPRFIQPIVNGTCDYTKGSRFFNLESLLAMPALRKLGNTALSFVNKVSSGYWNIMDPTNGFTAIHKNALSLLPLDKINDRYFFESDMLFRLGTIRAVVRDVPMDSVYDDEESNLSVRKVLVDFPPLYIKSFYKRVFYTYFLRDLNGASMQMILGLTLILFGSIWGTTQWISSAESQIITTSGTVMIGALPIILGCQFMLSAINYDMNNMPSSPLVDKW</sequence>
<evidence type="ECO:0000259" key="2">
    <source>
        <dbReference type="Pfam" id="PF00535"/>
    </source>
</evidence>
<proteinExistence type="predicted"/>
<dbReference type="Pfam" id="PF00535">
    <property type="entry name" value="Glycos_transf_2"/>
    <property type="match status" value="1"/>
</dbReference>
<dbReference type="InterPro" id="IPR001173">
    <property type="entry name" value="Glyco_trans_2-like"/>
</dbReference>
<dbReference type="InterPro" id="IPR050256">
    <property type="entry name" value="Glycosyltransferase_2"/>
</dbReference>